<dbReference type="AlphaFoldDB" id="A0ABD5W0H4"/>
<evidence type="ECO:0000313" key="1">
    <source>
        <dbReference type="EMBL" id="MFC7057701.1"/>
    </source>
</evidence>
<dbReference type="EMBL" id="JBHSZI010000001">
    <property type="protein sequence ID" value="MFC7057701.1"/>
    <property type="molecule type" value="Genomic_DNA"/>
</dbReference>
<organism evidence="1 2">
    <name type="scientific">Halovenus salina</name>
    <dbReference type="NCBI Taxonomy" id="1510225"/>
    <lineage>
        <taxon>Archaea</taxon>
        <taxon>Methanobacteriati</taxon>
        <taxon>Methanobacteriota</taxon>
        <taxon>Stenosarchaea group</taxon>
        <taxon>Halobacteria</taxon>
        <taxon>Halobacteriales</taxon>
        <taxon>Haloarculaceae</taxon>
        <taxon>Halovenus</taxon>
    </lineage>
</organism>
<gene>
    <name evidence="1" type="ORF">ACFQQG_05350</name>
</gene>
<dbReference type="RefSeq" id="WP_267163481.1">
    <property type="nucleotide sequence ID" value="NZ_CP112972.1"/>
</dbReference>
<protein>
    <recommendedName>
        <fullName evidence="3">SpoIIAA-like</fullName>
    </recommendedName>
</protein>
<accession>A0ABD5W0H4</accession>
<dbReference type="GeneID" id="76629607"/>
<keyword evidence="2" id="KW-1185">Reference proteome</keyword>
<sequence length="130" mass="14673">MEYFDSSFATVQYDEQTGAVIGELREFVKGESFREYMDAIIEAIADQSATKVIADTSSFDAALTEDDQVWSVQDWAPRAEDAGLETMALVMPESILAKMSVDKIIEMTEDEITRKVFSDREAAERWIQAQ</sequence>
<name>A0ABD5W0H4_9EURY</name>
<dbReference type="Proteomes" id="UP001596445">
    <property type="component" value="Unassembled WGS sequence"/>
</dbReference>
<comment type="caution">
    <text evidence="1">The sequence shown here is derived from an EMBL/GenBank/DDBJ whole genome shotgun (WGS) entry which is preliminary data.</text>
</comment>
<reference evidence="1 2" key="1">
    <citation type="journal article" date="2019" name="Int. J. Syst. Evol. Microbiol.">
        <title>The Global Catalogue of Microorganisms (GCM) 10K type strain sequencing project: providing services to taxonomists for standard genome sequencing and annotation.</title>
        <authorList>
            <consortium name="The Broad Institute Genomics Platform"/>
            <consortium name="The Broad Institute Genome Sequencing Center for Infectious Disease"/>
            <person name="Wu L."/>
            <person name="Ma J."/>
        </authorList>
    </citation>
    <scope>NUCLEOTIDE SEQUENCE [LARGE SCALE GENOMIC DNA]</scope>
    <source>
        <strain evidence="1 2">JCM 30072</strain>
    </source>
</reference>
<evidence type="ECO:0000313" key="2">
    <source>
        <dbReference type="Proteomes" id="UP001596445"/>
    </source>
</evidence>
<evidence type="ECO:0008006" key="3">
    <source>
        <dbReference type="Google" id="ProtNLM"/>
    </source>
</evidence>
<proteinExistence type="predicted"/>